<evidence type="ECO:0000313" key="7">
    <source>
        <dbReference type="Proteomes" id="UP000698222"/>
    </source>
</evidence>
<keyword evidence="1" id="KW-0560">Oxidoreductase</keyword>
<dbReference type="PANTHER" id="PTHR43818:SF11">
    <property type="entry name" value="BCDNA.GH03377"/>
    <property type="match status" value="1"/>
</dbReference>
<keyword evidence="7" id="KW-1185">Reference proteome</keyword>
<dbReference type="InterPro" id="IPR000683">
    <property type="entry name" value="Gfo/Idh/MocA-like_OxRdtase_N"/>
</dbReference>
<evidence type="ECO:0000256" key="3">
    <source>
        <dbReference type="SAM" id="MobiDB-lite"/>
    </source>
</evidence>
<dbReference type="PANTHER" id="PTHR43818">
    <property type="entry name" value="BCDNA.GH03377"/>
    <property type="match status" value="1"/>
</dbReference>
<evidence type="ECO:0000259" key="4">
    <source>
        <dbReference type="Pfam" id="PF01408"/>
    </source>
</evidence>
<dbReference type="Gene3D" id="3.30.360.10">
    <property type="entry name" value="Dihydrodipicolinate Reductase, domain 2"/>
    <property type="match status" value="1"/>
</dbReference>
<evidence type="ECO:0000256" key="2">
    <source>
        <dbReference type="ARBA" id="ARBA00023027"/>
    </source>
</evidence>
<organism evidence="6 7">
    <name type="scientific">Brachybacterium fresconis</name>
    <dbReference type="NCBI Taxonomy" id="173363"/>
    <lineage>
        <taxon>Bacteria</taxon>
        <taxon>Bacillati</taxon>
        <taxon>Actinomycetota</taxon>
        <taxon>Actinomycetes</taxon>
        <taxon>Micrococcales</taxon>
        <taxon>Dermabacteraceae</taxon>
        <taxon>Brachybacterium</taxon>
    </lineage>
</organism>
<proteinExistence type="predicted"/>
<feature type="domain" description="Gfo/Idh/MocA-like oxidoreductase N-terminal" evidence="4">
    <location>
        <begin position="11"/>
        <end position="129"/>
    </location>
</feature>
<feature type="region of interest" description="Disordered" evidence="3">
    <location>
        <begin position="384"/>
        <end position="435"/>
    </location>
</feature>
<comment type="caution">
    <text evidence="6">The sequence shown here is derived from an EMBL/GenBank/DDBJ whole genome shotgun (WGS) entry which is preliminary data.</text>
</comment>
<dbReference type="Proteomes" id="UP000698222">
    <property type="component" value="Unassembled WGS sequence"/>
</dbReference>
<sequence>MTTPSAPARPLRIGMVGYGFMGAAHSHAWRTAHRFFDLPLTPVLSTLAGRTESSLAAAAERYGFARTTTRWQDLVEDPEIDVIDICTPGDTHAEIALAALAAGKHVLCEKPLANSVEESERMAAAAADARSHGVRSICGFSYRRTPALAYARQLVAEGFVGQIRQVRAQYLQDWLSDADAPMTWRLDKDTAGSGALGDIGAHIIDLTQWITGQDIAAVAGTLETVVPTRPAAGTSQGLGGTGDASGARGRVTVDDLALFTARFAGGVLGSFEATRMAQGRKNAMRVEINGSAGSIAFDFERMNELEIYDATAPGGRQGFTRVLTTEPEHPYAAAWWPTGHGLGYEHTFTHEIADLVRAIGEGTDPSPSFDEALQVQRVLAAVESSSADGSHWQDVPPSAADVPGGAPSAPAGDPSAPSAGAPTTSQTPTTQEHTR</sequence>
<dbReference type="InterPro" id="IPR055170">
    <property type="entry name" value="GFO_IDH_MocA-like_dom"/>
</dbReference>
<name>A0ABS4YM10_9MICO</name>
<keyword evidence="2" id="KW-0520">NAD</keyword>
<evidence type="ECO:0000313" key="6">
    <source>
        <dbReference type="EMBL" id="MBP2409789.1"/>
    </source>
</evidence>
<evidence type="ECO:0000256" key="1">
    <source>
        <dbReference type="ARBA" id="ARBA00023002"/>
    </source>
</evidence>
<dbReference type="Gene3D" id="3.40.50.720">
    <property type="entry name" value="NAD(P)-binding Rossmann-like Domain"/>
    <property type="match status" value="1"/>
</dbReference>
<dbReference type="InterPro" id="IPR036291">
    <property type="entry name" value="NAD(P)-bd_dom_sf"/>
</dbReference>
<dbReference type="SUPFAM" id="SSF55347">
    <property type="entry name" value="Glyceraldehyde-3-phosphate dehydrogenase-like, C-terminal domain"/>
    <property type="match status" value="1"/>
</dbReference>
<dbReference type="Pfam" id="PF01408">
    <property type="entry name" value="GFO_IDH_MocA"/>
    <property type="match status" value="1"/>
</dbReference>
<dbReference type="Pfam" id="PF22725">
    <property type="entry name" value="GFO_IDH_MocA_C3"/>
    <property type="match status" value="1"/>
</dbReference>
<accession>A0ABS4YM10</accession>
<feature type="domain" description="GFO/IDH/MocA-like oxidoreductase" evidence="5">
    <location>
        <begin position="150"/>
        <end position="295"/>
    </location>
</feature>
<reference evidence="6 7" key="1">
    <citation type="submission" date="2021-03" db="EMBL/GenBank/DDBJ databases">
        <title>Sequencing the genomes of 1000 actinobacteria strains.</title>
        <authorList>
            <person name="Klenk H.-P."/>
        </authorList>
    </citation>
    <scope>NUCLEOTIDE SEQUENCE [LARGE SCALE GENOMIC DNA]</scope>
    <source>
        <strain evidence="6 7">DSM 14564</strain>
    </source>
</reference>
<dbReference type="EMBL" id="JAGIOC010000001">
    <property type="protein sequence ID" value="MBP2409789.1"/>
    <property type="molecule type" value="Genomic_DNA"/>
</dbReference>
<feature type="compositionally biased region" description="Low complexity" evidence="3">
    <location>
        <begin position="395"/>
        <end position="435"/>
    </location>
</feature>
<gene>
    <name evidence="6" type="ORF">JOF44_002692</name>
</gene>
<dbReference type="InterPro" id="IPR050463">
    <property type="entry name" value="Gfo/Idh/MocA_oxidrdct_glycsds"/>
</dbReference>
<evidence type="ECO:0000259" key="5">
    <source>
        <dbReference type="Pfam" id="PF22725"/>
    </source>
</evidence>
<protein>
    <submittedName>
        <fullName evidence="6">Dehydrogenase</fullName>
    </submittedName>
</protein>
<dbReference type="SUPFAM" id="SSF51735">
    <property type="entry name" value="NAD(P)-binding Rossmann-fold domains"/>
    <property type="match status" value="1"/>
</dbReference>